<dbReference type="Pfam" id="PF07173">
    <property type="entry name" value="GRDP-like"/>
    <property type="match status" value="2"/>
</dbReference>
<accession>A0ABQ7YW59</accession>
<sequence>MKFSQLTGMEKEIVQNLEWLEAQKIEISIDLIAEANKHLQFLGVVDRNRWLYNAYRLLSLAKHYESSSICEEPLVSPIDCEWVWHCHRLDPVRYKSDCEEFYGRVLDNSGIVSSANGSCKLQTEKLWKRLYPMEPCDLDLDKAISEPISPLEKCTTYDLVSAAKRQSSFYLEMKFSQLTGMKKEIVQNLEWLEAQKIEISIDLIAESKKHLQFLGVVDCNQLLYDGPALKRAIYRYNAYWLPLLAKHSESSSICEGPLVPPFDCEWVWHCHRLNPVRYKSDCEEFYGRVLDNSGILSSANGSCKLQTEKLWKRLYPMESYDLDLDKAISEPISPLEKCTTYDLVSAAKRQSSFYLEVSRANVDSVIIMEEVVGRYKAFLYLIKQNGEKTIKPICVPTYTIDLIWHTHQLNPSSYYKDMVKIFGNILQHDDTADSDTSEGMNLDTVYSRTTAQCEETFGQRYWKASKDTMPHTLVVVEIEKSGAGARCFAEAAEKCCAGARCFAVEAEKNSARCFTVEAEKKNARCFAVVAEENSARCFALEVEKKNAIAMEAEKKNAIAMEAEKKNARFFAVEVKKDSDSARCSAMATRKNSARCSAMATRKNSARCFAVAAEKNGGLGSVNLMENNAKENAPLAEGATAA</sequence>
<organism evidence="1 2">
    <name type="scientific">Brassica napus</name>
    <name type="common">Rape</name>
    <dbReference type="NCBI Taxonomy" id="3708"/>
    <lineage>
        <taxon>Eukaryota</taxon>
        <taxon>Viridiplantae</taxon>
        <taxon>Streptophyta</taxon>
        <taxon>Embryophyta</taxon>
        <taxon>Tracheophyta</taxon>
        <taxon>Spermatophyta</taxon>
        <taxon>Magnoliopsida</taxon>
        <taxon>eudicotyledons</taxon>
        <taxon>Gunneridae</taxon>
        <taxon>Pentapetalae</taxon>
        <taxon>rosids</taxon>
        <taxon>malvids</taxon>
        <taxon>Brassicales</taxon>
        <taxon>Brassicaceae</taxon>
        <taxon>Brassiceae</taxon>
        <taxon>Brassica</taxon>
    </lineage>
</organism>
<dbReference type="PANTHER" id="PTHR34365">
    <property type="entry name" value="ENOLASE (DUF1399)"/>
    <property type="match status" value="1"/>
</dbReference>
<comment type="caution">
    <text evidence="1">The sequence shown here is derived from an EMBL/GenBank/DDBJ whole genome shotgun (WGS) entry which is preliminary data.</text>
</comment>
<gene>
    <name evidence="1" type="ORF">HID58_069545</name>
</gene>
<name>A0ABQ7YW59_BRANA</name>
<evidence type="ECO:0000313" key="1">
    <source>
        <dbReference type="EMBL" id="KAH0872183.1"/>
    </source>
</evidence>
<dbReference type="EMBL" id="JAGKQM010000016">
    <property type="protein sequence ID" value="KAH0872183.1"/>
    <property type="molecule type" value="Genomic_DNA"/>
</dbReference>
<keyword evidence="2" id="KW-1185">Reference proteome</keyword>
<evidence type="ECO:0000313" key="2">
    <source>
        <dbReference type="Proteomes" id="UP000824890"/>
    </source>
</evidence>
<dbReference type="PANTHER" id="PTHR34365:SF15">
    <property type="entry name" value="GLYCINE-RICH DOMAIN-CONTAINING PROTEIN 1"/>
    <property type="match status" value="1"/>
</dbReference>
<reference evidence="1 2" key="1">
    <citation type="submission" date="2021-05" db="EMBL/GenBank/DDBJ databases">
        <title>Genome Assembly of Synthetic Allotetraploid Brassica napus Reveals Homoeologous Exchanges between Subgenomes.</title>
        <authorList>
            <person name="Davis J.T."/>
        </authorList>
    </citation>
    <scope>NUCLEOTIDE SEQUENCE [LARGE SCALE GENOMIC DNA]</scope>
    <source>
        <strain evidence="2">cv. Da-Ae</strain>
        <tissue evidence="1">Seedling</tissue>
    </source>
</reference>
<dbReference type="Proteomes" id="UP000824890">
    <property type="component" value="Unassembled WGS sequence"/>
</dbReference>
<dbReference type="InterPro" id="IPR009836">
    <property type="entry name" value="GRDP-like"/>
</dbReference>
<protein>
    <submittedName>
        <fullName evidence="1">Uncharacterized protein</fullName>
    </submittedName>
</protein>
<proteinExistence type="predicted"/>